<feature type="compositionally biased region" description="Pro residues" evidence="9">
    <location>
        <begin position="136"/>
        <end position="154"/>
    </location>
</feature>
<evidence type="ECO:0000313" key="14">
    <source>
        <dbReference type="EMBL" id="GAB0056106.1"/>
    </source>
</evidence>
<dbReference type="Pfam" id="PF01584">
    <property type="entry name" value="CheW"/>
    <property type="match status" value="2"/>
</dbReference>
<feature type="domain" description="Histidine kinase" evidence="10">
    <location>
        <begin position="407"/>
        <end position="609"/>
    </location>
</feature>
<dbReference type="SUPFAM" id="SSF47384">
    <property type="entry name" value="Homodimeric domain of signal transducing histidine kinase"/>
    <property type="match status" value="1"/>
</dbReference>
<feature type="compositionally biased region" description="Basic and acidic residues" evidence="9">
    <location>
        <begin position="317"/>
        <end position="326"/>
    </location>
</feature>
<feature type="region of interest" description="Disordered" evidence="9">
    <location>
        <begin position="682"/>
        <end position="719"/>
    </location>
</feature>
<dbReference type="InterPro" id="IPR001789">
    <property type="entry name" value="Sig_transdc_resp-reg_receiver"/>
</dbReference>
<evidence type="ECO:0000256" key="8">
    <source>
        <dbReference type="PROSITE-ProRule" id="PRU00169"/>
    </source>
</evidence>
<dbReference type="EMBL" id="BAAFGK010000002">
    <property type="protein sequence ID" value="GAB0056106.1"/>
    <property type="molecule type" value="Genomic_DNA"/>
</dbReference>
<feature type="domain" description="HPt" evidence="13">
    <location>
        <begin position="1"/>
        <end position="107"/>
    </location>
</feature>
<dbReference type="Gene3D" id="3.30.565.10">
    <property type="entry name" value="Histidine kinase-like ATPase, C-terminal domain"/>
    <property type="match status" value="1"/>
</dbReference>
<keyword evidence="15" id="KW-1185">Reference proteome</keyword>
<keyword evidence="6" id="KW-0902">Two-component regulatory system</keyword>
<dbReference type="InterPro" id="IPR036890">
    <property type="entry name" value="HATPase_C_sf"/>
</dbReference>
<feature type="modified residue" description="Phosphohistidine" evidence="7">
    <location>
        <position position="50"/>
    </location>
</feature>
<evidence type="ECO:0000256" key="7">
    <source>
        <dbReference type="PROSITE-ProRule" id="PRU00110"/>
    </source>
</evidence>
<comment type="caution">
    <text evidence="14">The sequence shown here is derived from an EMBL/GenBank/DDBJ whole genome shotgun (WGS) entry which is preliminary data.</text>
</comment>
<dbReference type="Pfam" id="PF02895">
    <property type="entry name" value="H-kinase_dim"/>
    <property type="match status" value="1"/>
</dbReference>
<evidence type="ECO:0000256" key="4">
    <source>
        <dbReference type="ARBA" id="ARBA00022679"/>
    </source>
</evidence>
<dbReference type="CDD" id="cd17546">
    <property type="entry name" value="REC_hyHK_CKI1_RcsC-like"/>
    <property type="match status" value="1"/>
</dbReference>
<dbReference type="SUPFAM" id="SSF50341">
    <property type="entry name" value="CheW-like"/>
    <property type="match status" value="3"/>
</dbReference>
<dbReference type="SUPFAM" id="SSF52172">
    <property type="entry name" value="CheY-like"/>
    <property type="match status" value="1"/>
</dbReference>
<dbReference type="Gene3D" id="2.30.30.40">
    <property type="entry name" value="SH3 Domains"/>
    <property type="match status" value="1"/>
</dbReference>
<feature type="compositionally biased region" description="Basic and acidic residues" evidence="9">
    <location>
        <begin position="174"/>
        <end position="183"/>
    </location>
</feature>
<protein>
    <recommendedName>
        <fullName evidence="2">histidine kinase</fullName>
        <ecNumber evidence="2">2.7.13.3</ecNumber>
    </recommendedName>
</protein>
<dbReference type="SMART" id="SM00073">
    <property type="entry name" value="HPT"/>
    <property type="match status" value="1"/>
</dbReference>
<dbReference type="InterPro" id="IPR036061">
    <property type="entry name" value="CheW-like_dom_sf"/>
</dbReference>
<dbReference type="InterPro" id="IPR036097">
    <property type="entry name" value="HisK_dim/P_sf"/>
</dbReference>
<feature type="modified residue" description="4-aspartylphosphate" evidence="8">
    <location>
        <position position="1023"/>
    </location>
</feature>
<dbReference type="InterPro" id="IPR002545">
    <property type="entry name" value="CheW-lke_dom"/>
</dbReference>
<accession>A0ABQ0C5F2</accession>
<comment type="catalytic activity">
    <reaction evidence="1">
        <text>ATP + protein L-histidine = ADP + protein N-phospho-L-histidine.</text>
        <dbReference type="EC" id="2.7.13.3"/>
    </reaction>
</comment>
<keyword evidence="5 14" id="KW-0418">Kinase</keyword>
<dbReference type="InterPro" id="IPR011006">
    <property type="entry name" value="CheY-like_superfamily"/>
</dbReference>
<dbReference type="SUPFAM" id="SSF47226">
    <property type="entry name" value="Histidine-containing phosphotransfer domain, HPT domain"/>
    <property type="match status" value="1"/>
</dbReference>
<dbReference type="CDD" id="cd00088">
    <property type="entry name" value="HPT"/>
    <property type="match status" value="1"/>
</dbReference>
<evidence type="ECO:0000259" key="10">
    <source>
        <dbReference type="PROSITE" id="PS50109"/>
    </source>
</evidence>
<dbReference type="PANTHER" id="PTHR43395:SF1">
    <property type="entry name" value="CHEMOTAXIS PROTEIN CHEA"/>
    <property type="match status" value="1"/>
</dbReference>
<dbReference type="Pfam" id="PF00072">
    <property type="entry name" value="Response_reg"/>
    <property type="match status" value="1"/>
</dbReference>
<feature type="region of interest" description="Disordered" evidence="9">
    <location>
        <begin position="292"/>
        <end position="358"/>
    </location>
</feature>
<dbReference type="InterPro" id="IPR005467">
    <property type="entry name" value="His_kinase_dom"/>
</dbReference>
<evidence type="ECO:0000259" key="12">
    <source>
        <dbReference type="PROSITE" id="PS50851"/>
    </source>
</evidence>
<evidence type="ECO:0000256" key="2">
    <source>
        <dbReference type="ARBA" id="ARBA00012438"/>
    </source>
</evidence>
<evidence type="ECO:0000256" key="9">
    <source>
        <dbReference type="SAM" id="MobiDB-lite"/>
    </source>
</evidence>
<sequence>MAEEDDELLGMFVQEATEHLETIEPDLLTLEEQGDNTDPEIINRLFRSVHSIKGSAGFFGLSSITKLSHTMENLLGKVREKSMTVTPAVTDSLLSGLDKLQTMIHDVSASESVDASEQIATIQAILEGSGGAAPKPAAPPPAPAPAAPPPPPPKPEPEPEPEVHAASASGGTAKKSEIKTFDLTRHPDAVNEAVTHGRRFFSIAIDLPEGKDERVDLFNTTKSLMESVGSIVATDPPFQSNKELETLSANSLSVLLSTVLEDDLLLSLLQVDNDHIQKQAISASVAQAAKQGAPVPAPVKAVASAKPRDDDDDDDDAGPHSKEAHTPRLKKPKYAPSAKRGAAAKPGTPANKSSSPTVEETLRVSVSLLDELINNAGELVLARNQLSRAAVEVQAKFPHFGPLVQNLDSITSRIQERVMQARMQPVSVVFNKFPRIVRDLAHKLGKKIDLELRGGDVDLDKSVIEHLSDPLTHMIRNVADHAIEMPQDRLASNKPEAGQVELAAYHENGMVNISLADDGAGIDAERVKTKALERGLITERQADTMSEEDALDLIFAPGFSMAKKVSDVSGRGVGMDVVRTNIEKLGGTVQILSKVGKGTNIILKLPLTLAIIPAMIVSAGNQRFAIPEIGLVEIVRVAESERAQQIEIVGSAPVLRLRNMLLPLVDLTDVLNIPRVLPDGASPDRRERFSDRRNGQRKAQDAADGKDGRRDIPPASDRRDPHTLVAYVMVLNVGGNEFGMVVDEVLDSEEIVVKPLPSFFKDNPCFSATTILGDGSVSLIIDYAGLMEQAKINFSNVERATRMDLDEERRAALRERQNIILLETGTGLIMGIVHSMVRRVEKISPKLLDTIGGLPYVRYDGKTFRAIYPDHVLGLEGMGLSRNTMDPEEEEDLNLCMVVPNIPDIQAGLIFSRIIDTRETNIDLDCRAIQAPGLFGSAQIDDRVVLFPDVNAVFEMAGIRPPWMPPQVEGAGFRALVVDDTPFLRVLTSNYLSSVGFDVDQAEDGQAAIGMLNRGDYDLLVTDLNMPVMDGFELANELNGTPHAEIPMIATTSSISSELEDRCARAGFVSCVPAIDKNRLLKVVSTLRPR</sequence>
<proteinExistence type="predicted"/>
<dbReference type="Gene3D" id="1.10.287.560">
    <property type="entry name" value="Histidine kinase CheA-like, homodimeric domain"/>
    <property type="match status" value="1"/>
</dbReference>
<keyword evidence="3 8" id="KW-0597">Phosphoprotein</keyword>
<dbReference type="InterPro" id="IPR004105">
    <property type="entry name" value="CheA-like_dim"/>
</dbReference>
<dbReference type="SMART" id="SM00260">
    <property type="entry name" value="CheW"/>
    <property type="match status" value="1"/>
</dbReference>
<dbReference type="PRINTS" id="PR00344">
    <property type="entry name" value="BCTRLSENSOR"/>
</dbReference>
<dbReference type="PROSITE" id="PS50851">
    <property type="entry name" value="CHEW"/>
    <property type="match status" value="1"/>
</dbReference>
<name>A0ABQ0C5F2_9PROT</name>
<dbReference type="GO" id="GO:0004673">
    <property type="term" value="F:protein histidine kinase activity"/>
    <property type="evidence" value="ECO:0007669"/>
    <property type="project" value="UniProtKB-EC"/>
</dbReference>
<gene>
    <name evidence="14" type="primary">cheA</name>
    <name evidence="14" type="ORF">SIID45300_00410</name>
</gene>
<reference evidence="14 15" key="1">
    <citation type="submission" date="2024-09" db="EMBL/GenBank/DDBJ databases">
        <title>Draft genome sequence of Candidatus Magnetaquicoccaceae bacterium FCR-1.</title>
        <authorList>
            <person name="Shimoshige H."/>
            <person name="Shimamura S."/>
            <person name="Taoka A."/>
            <person name="Kobayashi H."/>
            <person name="Maekawa T."/>
        </authorList>
    </citation>
    <scope>NUCLEOTIDE SEQUENCE [LARGE SCALE GENOMIC DNA]</scope>
    <source>
        <strain evidence="14 15">FCR-1</strain>
    </source>
</reference>
<dbReference type="Pfam" id="PF01627">
    <property type="entry name" value="Hpt"/>
    <property type="match status" value="1"/>
</dbReference>
<evidence type="ECO:0000256" key="5">
    <source>
        <dbReference type="ARBA" id="ARBA00022777"/>
    </source>
</evidence>
<dbReference type="Pfam" id="PF02518">
    <property type="entry name" value="HATPase_c"/>
    <property type="match status" value="1"/>
</dbReference>
<dbReference type="EC" id="2.7.13.3" evidence="2"/>
<feature type="region of interest" description="Disordered" evidence="9">
    <location>
        <begin position="129"/>
        <end position="183"/>
    </location>
</feature>
<dbReference type="InterPro" id="IPR003594">
    <property type="entry name" value="HATPase_dom"/>
</dbReference>
<dbReference type="InterPro" id="IPR051315">
    <property type="entry name" value="Bact_Chemotaxis_CheA"/>
</dbReference>
<evidence type="ECO:0000313" key="15">
    <source>
        <dbReference type="Proteomes" id="UP001628193"/>
    </source>
</evidence>
<dbReference type="InterPro" id="IPR037006">
    <property type="entry name" value="CheA-like_homodim_sf"/>
</dbReference>
<dbReference type="SMART" id="SM01231">
    <property type="entry name" value="H-kinase_dim"/>
    <property type="match status" value="1"/>
</dbReference>
<dbReference type="PROSITE" id="PS50894">
    <property type="entry name" value="HPT"/>
    <property type="match status" value="1"/>
</dbReference>
<evidence type="ECO:0000259" key="13">
    <source>
        <dbReference type="PROSITE" id="PS50894"/>
    </source>
</evidence>
<dbReference type="InterPro" id="IPR008207">
    <property type="entry name" value="Sig_transdc_His_kin_Hpt_dom"/>
</dbReference>
<dbReference type="RefSeq" id="WP_420903825.1">
    <property type="nucleotide sequence ID" value="NZ_BAAFGK010000002.1"/>
</dbReference>
<dbReference type="Gene3D" id="3.40.50.2300">
    <property type="match status" value="1"/>
</dbReference>
<feature type="domain" description="CheW-like" evidence="12">
    <location>
        <begin position="611"/>
        <end position="792"/>
    </location>
</feature>
<dbReference type="SMART" id="SM00448">
    <property type="entry name" value="REC"/>
    <property type="match status" value="1"/>
</dbReference>
<evidence type="ECO:0000256" key="1">
    <source>
        <dbReference type="ARBA" id="ARBA00000085"/>
    </source>
</evidence>
<dbReference type="InterPro" id="IPR036641">
    <property type="entry name" value="HPT_dom_sf"/>
</dbReference>
<evidence type="ECO:0000256" key="6">
    <source>
        <dbReference type="ARBA" id="ARBA00023012"/>
    </source>
</evidence>
<dbReference type="InterPro" id="IPR004358">
    <property type="entry name" value="Sig_transdc_His_kin-like_C"/>
</dbReference>
<evidence type="ECO:0000259" key="11">
    <source>
        <dbReference type="PROSITE" id="PS50110"/>
    </source>
</evidence>
<dbReference type="SMART" id="SM00387">
    <property type="entry name" value="HATPase_c"/>
    <property type="match status" value="1"/>
</dbReference>
<dbReference type="SUPFAM" id="SSF55874">
    <property type="entry name" value="ATPase domain of HSP90 chaperone/DNA topoisomerase II/histidine kinase"/>
    <property type="match status" value="1"/>
</dbReference>
<organism evidence="14 15">
    <name type="scientific">Candidatus Magnetaquiglobus chichijimensis</name>
    <dbReference type="NCBI Taxonomy" id="3141448"/>
    <lineage>
        <taxon>Bacteria</taxon>
        <taxon>Pseudomonadati</taxon>
        <taxon>Pseudomonadota</taxon>
        <taxon>Magnetococcia</taxon>
        <taxon>Magnetococcales</taxon>
        <taxon>Candidatus Magnetaquicoccaceae</taxon>
        <taxon>Candidatus Magnetaquiglobus</taxon>
    </lineage>
</organism>
<dbReference type="CDD" id="cd16916">
    <property type="entry name" value="HATPase_CheA-like"/>
    <property type="match status" value="1"/>
</dbReference>
<dbReference type="PANTHER" id="PTHR43395">
    <property type="entry name" value="SENSOR HISTIDINE KINASE CHEA"/>
    <property type="match status" value="1"/>
</dbReference>
<keyword evidence="4 14" id="KW-0808">Transferase</keyword>
<dbReference type="Gene3D" id="1.20.120.160">
    <property type="entry name" value="HPT domain"/>
    <property type="match status" value="1"/>
</dbReference>
<feature type="domain" description="Response regulatory" evidence="11">
    <location>
        <begin position="974"/>
        <end position="1089"/>
    </location>
</feature>
<evidence type="ECO:0000256" key="3">
    <source>
        <dbReference type="ARBA" id="ARBA00022553"/>
    </source>
</evidence>
<dbReference type="Proteomes" id="UP001628193">
    <property type="component" value="Unassembled WGS sequence"/>
</dbReference>
<dbReference type="PROSITE" id="PS50109">
    <property type="entry name" value="HIS_KIN"/>
    <property type="match status" value="1"/>
</dbReference>
<dbReference type="PROSITE" id="PS50110">
    <property type="entry name" value="RESPONSE_REGULATORY"/>
    <property type="match status" value="1"/>
</dbReference>
<feature type="compositionally biased region" description="Low complexity" evidence="9">
    <location>
        <begin position="292"/>
        <end position="305"/>
    </location>
</feature>